<feature type="domain" description="NB-ARC" evidence="2">
    <location>
        <begin position="1"/>
        <end position="122"/>
    </location>
</feature>
<dbReference type="SUPFAM" id="SSF52540">
    <property type="entry name" value="P-loop containing nucleoside triphosphate hydrolases"/>
    <property type="match status" value="1"/>
</dbReference>
<evidence type="ECO:0000313" key="3">
    <source>
        <dbReference type="EMBL" id="EXB84831.1"/>
    </source>
</evidence>
<evidence type="ECO:0000256" key="1">
    <source>
        <dbReference type="ARBA" id="ARBA00022821"/>
    </source>
</evidence>
<dbReference type="InterPro" id="IPR002182">
    <property type="entry name" value="NB-ARC"/>
</dbReference>
<sequence>MGGIGKTTLAQLVYNDDEVKKHFELKAWVCVSEEFDISRVTKTVLQSVSPTSSKDVTDLNSLQVELKEKLTGRKFLIVLDDVWNESYVDWEDLRIPFKDGAHGSKIIVTTRSKKVASIMGTVSSHIL</sequence>
<keyword evidence="4" id="KW-1185">Reference proteome</keyword>
<dbReference type="PANTHER" id="PTHR36766:SF51">
    <property type="entry name" value="DISEASE RESISTANCE RPP13-LIKE PROTEIN 1"/>
    <property type="match status" value="1"/>
</dbReference>
<organism evidence="3 4">
    <name type="scientific">Morus notabilis</name>
    <dbReference type="NCBI Taxonomy" id="981085"/>
    <lineage>
        <taxon>Eukaryota</taxon>
        <taxon>Viridiplantae</taxon>
        <taxon>Streptophyta</taxon>
        <taxon>Embryophyta</taxon>
        <taxon>Tracheophyta</taxon>
        <taxon>Spermatophyta</taxon>
        <taxon>Magnoliopsida</taxon>
        <taxon>eudicotyledons</taxon>
        <taxon>Gunneridae</taxon>
        <taxon>Pentapetalae</taxon>
        <taxon>rosids</taxon>
        <taxon>fabids</taxon>
        <taxon>Rosales</taxon>
        <taxon>Moraceae</taxon>
        <taxon>Moreae</taxon>
        <taxon>Morus</taxon>
    </lineage>
</organism>
<dbReference type="Pfam" id="PF00931">
    <property type="entry name" value="NB-ARC"/>
    <property type="match status" value="1"/>
</dbReference>
<dbReference type="FunFam" id="3.40.50.300:FF:001091">
    <property type="entry name" value="Probable disease resistance protein At1g61300"/>
    <property type="match status" value="1"/>
</dbReference>
<dbReference type="AlphaFoldDB" id="W9S2U1"/>
<dbReference type="KEGG" id="mnt:21387387"/>
<evidence type="ECO:0000259" key="2">
    <source>
        <dbReference type="Pfam" id="PF00931"/>
    </source>
</evidence>
<accession>W9S2U1</accession>
<reference evidence="4" key="1">
    <citation type="submission" date="2013-01" db="EMBL/GenBank/DDBJ databases">
        <title>Draft Genome Sequence of a Mulberry Tree, Morus notabilis C.K. Schneid.</title>
        <authorList>
            <person name="He N."/>
            <person name="Zhao S."/>
        </authorList>
    </citation>
    <scope>NUCLEOTIDE SEQUENCE</scope>
</reference>
<dbReference type="InterPro" id="IPR027417">
    <property type="entry name" value="P-loop_NTPase"/>
</dbReference>
<gene>
    <name evidence="3" type="ORF">L484_003865</name>
</gene>
<dbReference type="GO" id="GO:0006952">
    <property type="term" value="P:defense response"/>
    <property type="evidence" value="ECO:0007669"/>
    <property type="project" value="UniProtKB-KW"/>
</dbReference>
<proteinExistence type="predicted"/>
<dbReference type="GO" id="GO:0043531">
    <property type="term" value="F:ADP binding"/>
    <property type="evidence" value="ECO:0007669"/>
    <property type="project" value="InterPro"/>
</dbReference>
<dbReference type="PANTHER" id="PTHR36766">
    <property type="entry name" value="PLANT BROAD-SPECTRUM MILDEW RESISTANCE PROTEIN RPW8"/>
    <property type="match status" value="1"/>
</dbReference>
<dbReference type="eggNOG" id="KOG4658">
    <property type="taxonomic scope" value="Eukaryota"/>
</dbReference>
<keyword evidence="1" id="KW-0611">Plant defense</keyword>
<evidence type="ECO:0000313" key="4">
    <source>
        <dbReference type="Proteomes" id="UP000030645"/>
    </source>
</evidence>
<dbReference type="Proteomes" id="UP000030645">
    <property type="component" value="Unassembled WGS sequence"/>
</dbReference>
<protein>
    <submittedName>
        <fullName evidence="3">Putative disease resistance RPP13-like protein 1</fullName>
    </submittedName>
</protein>
<dbReference type="Gene3D" id="3.40.50.300">
    <property type="entry name" value="P-loop containing nucleotide triphosphate hydrolases"/>
    <property type="match status" value="1"/>
</dbReference>
<dbReference type="EMBL" id="KE344899">
    <property type="protein sequence ID" value="EXB84831.1"/>
    <property type="molecule type" value="Genomic_DNA"/>
</dbReference>
<dbReference type="OrthoDB" id="1182803at2759"/>
<name>W9S2U1_9ROSA</name>